<dbReference type="Proteomes" id="UP000281431">
    <property type="component" value="Unassembled WGS sequence"/>
</dbReference>
<reference evidence="1 2" key="1">
    <citation type="submission" date="2018-10" db="EMBL/GenBank/DDBJ databases">
        <title>Natrarchaeobius chitinivorans gen. nov., sp. nov., and Natrarchaeobius haloalkaliphilus sp. nov., alkaliphilic, chitin-utilizing haloarchaea from hypersaline alkaline lakes.</title>
        <authorList>
            <person name="Sorokin D.Y."/>
            <person name="Elcheninov A.G."/>
            <person name="Kostrikina N.A."/>
            <person name="Bale N.J."/>
            <person name="Sinninghe Damste J.S."/>
            <person name="Khijniak T.V."/>
            <person name="Kublanov I.V."/>
            <person name="Toshchakov S.V."/>
        </authorList>
    </citation>
    <scope>NUCLEOTIDE SEQUENCE [LARGE SCALE GENOMIC DNA]</scope>
    <source>
        <strain evidence="1 2">AArcht7</strain>
    </source>
</reference>
<accession>A0A3N6PP09</accession>
<protein>
    <submittedName>
        <fullName evidence="1">Uncharacterized protein</fullName>
    </submittedName>
</protein>
<name>A0A3N6PP09_NATCH</name>
<gene>
    <name evidence="1" type="ORF">EA472_09575</name>
</gene>
<sequence>MANSRDSSRGLAAVLGRRPAIRASLAVLDRTGSFQSRRASPADSVARACHRSVLVVFEDERPVLLDPLAVDFDERISPNFFPGPRSRRSLGPGQKLR</sequence>
<evidence type="ECO:0000313" key="2">
    <source>
        <dbReference type="Proteomes" id="UP000281431"/>
    </source>
</evidence>
<evidence type="ECO:0000313" key="1">
    <source>
        <dbReference type="EMBL" id="RQH00866.1"/>
    </source>
</evidence>
<keyword evidence="2" id="KW-1185">Reference proteome</keyword>
<organism evidence="1 2">
    <name type="scientific">Natrarchaeobius chitinivorans</name>
    <dbReference type="NCBI Taxonomy" id="1679083"/>
    <lineage>
        <taxon>Archaea</taxon>
        <taxon>Methanobacteriati</taxon>
        <taxon>Methanobacteriota</taxon>
        <taxon>Stenosarchaea group</taxon>
        <taxon>Halobacteria</taxon>
        <taxon>Halobacteriales</taxon>
        <taxon>Natrialbaceae</taxon>
        <taxon>Natrarchaeobius</taxon>
    </lineage>
</organism>
<dbReference type="EMBL" id="REFZ01000005">
    <property type="protein sequence ID" value="RQH00866.1"/>
    <property type="molecule type" value="Genomic_DNA"/>
</dbReference>
<proteinExistence type="predicted"/>
<dbReference type="AlphaFoldDB" id="A0A3N6PP09"/>
<comment type="caution">
    <text evidence="1">The sequence shown here is derived from an EMBL/GenBank/DDBJ whole genome shotgun (WGS) entry which is preliminary data.</text>
</comment>